<dbReference type="EMBL" id="FOYI01000008">
    <property type="protein sequence ID" value="SFR14226.1"/>
    <property type="molecule type" value="Genomic_DNA"/>
</dbReference>
<proteinExistence type="predicted"/>
<dbReference type="GO" id="GO:0042597">
    <property type="term" value="C:periplasmic space"/>
    <property type="evidence" value="ECO:0007669"/>
    <property type="project" value="InterPro"/>
</dbReference>
<keyword evidence="3 6" id="KW-0479">Metal-binding</keyword>
<evidence type="ECO:0000313" key="9">
    <source>
        <dbReference type="EMBL" id="SFR14226.1"/>
    </source>
</evidence>
<evidence type="ECO:0000256" key="6">
    <source>
        <dbReference type="PIRSR" id="PIRSR000027-1"/>
    </source>
</evidence>
<dbReference type="InterPro" id="IPR012127">
    <property type="entry name" value="Cyt_c_prime"/>
</dbReference>
<evidence type="ECO:0000256" key="3">
    <source>
        <dbReference type="ARBA" id="ARBA00022723"/>
    </source>
</evidence>
<dbReference type="RefSeq" id="WP_092081310.1">
    <property type="nucleotide sequence ID" value="NZ_FOYI01000008.1"/>
</dbReference>
<dbReference type="STRING" id="871652.SAMN04515673_108104"/>
<feature type="chain" id="PRO_5011538978" evidence="8">
    <location>
        <begin position="28"/>
        <end position="160"/>
    </location>
</feature>
<accession>A0A1I6E937</accession>
<keyword evidence="8" id="KW-0732">Signal</keyword>
<evidence type="ECO:0000313" key="10">
    <source>
        <dbReference type="Proteomes" id="UP000199302"/>
    </source>
</evidence>
<dbReference type="OrthoDB" id="7596534at2"/>
<dbReference type="PRINTS" id="PR00608">
    <property type="entry name" value="CYTCHROMECII"/>
</dbReference>
<dbReference type="PROSITE" id="PS51009">
    <property type="entry name" value="CYTCII"/>
    <property type="match status" value="1"/>
</dbReference>
<keyword evidence="2 7" id="KW-0349">Heme</keyword>
<dbReference type="GO" id="GO:0005506">
    <property type="term" value="F:iron ion binding"/>
    <property type="evidence" value="ECO:0007669"/>
    <property type="project" value="InterPro"/>
</dbReference>
<evidence type="ECO:0000256" key="1">
    <source>
        <dbReference type="ARBA" id="ARBA00022448"/>
    </source>
</evidence>
<feature type="binding site" description="covalent" evidence="7">
    <location>
        <position position="151"/>
    </location>
    <ligand>
        <name>heme c</name>
        <dbReference type="ChEBI" id="CHEBI:61717"/>
    </ligand>
</feature>
<evidence type="ECO:0000256" key="2">
    <source>
        <dbReference type="ARBA" id="ARBA00022617"/>
    </source>
</evidence>
<dbReference type="GO" id="GO:0022900">
    <property type="term" value="P:electron transport chain"/>
    <property type="evidence" value="ECO:0007669"/>
    <property type="project" value="InterPro"/>
</dbReference>
<dbReference type="Gene3D" id="1.20.120.10">
    <property type="entry name" value="Cytochrome c/b562"/>
    <property type="match status" value="1"/>
</dbReference>
<dbReference type="Pfam" id="PF01322">
    <property type="entry name" value="Cytochrom_C_2"/>
    <property type="match status" value="1"/>
</dbReference>
<keyword evidence="4" id="KW-0249">Electron transport</keyword>
<feature type="signal peptide" evidence="8">
    <location>
        <begin position="1"/>
        <end position="27"/>
    </location>
</feature>
<dbReference type="InterPro" id="IPR002321">
    <property type="entry name" value="Cyt_c_II"/>
</dbReference>
<evidence type="ECO:0000256" key="4">
    <source>
        <dbReference type="ARBA" id="ARBA00022982"/>
    </source>
</evidence>
<dbReference type="InterPro" id="IPR010980">
    <property type="entry name" value="Cyt_c/b562"/>
</dbReference>
<dbReference type="GO" id="GO:0020037">
    <property type="term" value="F:heme binding"/>
    <property type="evidence" value="ECO:0007669"/>
    <property type="project" value="InterPro"/>
</dbReference>
<organism evidence="9 10">
    <name type="scientific">Poseidonocella sedimentorum</name>
    <dbReference type="NCBI Taxonomy" id="871652"/>
    <lineage>
        <taxon>Bacteria</taxon>
        <taxon>Pseudomonadati</taxon>
        <taxon>Pseudomonadota</taxon>
        <taxon>Alphaproteobacteria</taxon>
        <taxon>Rhodobacterales</taxon>
        <taxon>Roseobacteraceae</taxon>
        <taxon>Poseidonocella</taxon>
    </lineage>
</organism>
<keyword evidence="10" id="KW-1185">Reference proteome</keyword>
<keyword evidence="1" id="KW-0813">Transport</keyword>
<dbReference type="Proteomes" id="UP000199302">
    <property type="component" value="Unassembled WGS sequence"/>
</dbReference>
<sequence>MPTHALSRILSPAAAAALIACGSAALAQDFDGHLSARQGQFASLGLSLGVLGGMARGRADYDPALAQLAADYVVAIASIPQSTALQWPEGSDNMALDTTRAEPAIWDNFEDFTNKWAMLGDAAAELQAVAGTGADALGPAVGALGQACRACHQSYRGPEN</sequence>
<comment type="PTM">
    <text evidence="7">Binds 1 heme group per subunit.</text>
</comment>
<gene>
    <name evidence="9" type="ORF">SAMN04515673_108104</name>
</gene>
<keyword evidence="5 6" id="KW-0408">Iron</keyword>
<protein>
    <submittedName>
        <fullName evidence="9">Cytochrome c556</fullName>
    </submittedName>
</protein>
<dbReference type="PIRSF" id="PIRSF000027">
    <property type="entry name" value="Cytc_c_prime"/>
    <property type="match status" value="1"/>
</dbReference>
<name>A0A1I6E937_9RHOB</name>
<feature type="binding site" description="covalent" evidence="7">
    <location>
        <position position="148"/>
    </location>
    <ligand>
        <name>heme c</name>
        <dbReference type="ChEBI" id="CHEBI:61717"/>
    </ligand>
</feature>
<reference evidence="9 10" key="1">
    <citation type="submission" date="2016-10" db="EMBL/GenBank/DDBJ databases">
        <authorList>
            <person name="de Groot N.N."/>
        </authorList>
    </citation>
    <scope>NUCLEOTIDE SEQUENCE [LARGE SCALE GENOMIC DNA]</scope>
    <source>
        <strain evidence="10">KMM 9023,NRIC 0796,JCM 17311,KCTC 23692</strain>
    </source>
</reference>
<evidence type="ECO:0000256" key="8">
    <source>
        <dbReference type="SAM" id="SignalP"/>
    </source>
</evidence>
<evidence type="ECO:0000256" key="5">
    <source>
        <dbReference type="ARBA" id="ARBA00023004"/>
    </source>
</evidence>
<evidence type="ECO:0000256" key="7">
    <source>
        <dbReference type="PIRSR" id="PIRSR000027-2"/>
    </source>
</evidence>
<dbReference type="AlphaFoldDB" id="A0A1I6E937"/>
<dbReference type="SUPFAM" id="SSF47175">
    <property type="entry name" value="Cytochromes"/>
    <property type="match status" value="1"/>
</dbReference>
<feature type="binding site" description="axial binding residue" evidence="6">
    <location>
        <position position="152"/>
    </location>
    <ligand>
        <name>heme c</name>
        <dbReference type="ChEBI" id="CHEBI:61717"/>
    </ligand>
    <ligandPart>
        <name>Fe</name>
        <dbReference type="ChEBI" id="CHEBI:18248"/>
    </ligandPart>
</feature>
<dbReference type="InterPro" id="IPR015984">
    <property type="entry name" value="Cyt_c_prime_subgr"/>
</dbReference>
<dbReference type="GO" id="GO:0009055">
    <property type="term" value="F:electron transfer activity"/>
    <property type="evidence" value="ECO:0007669"/>
    <property type="project" value="InterPro"/>
</dbReference>